<comment type="caution">
    <text evidence="1">The sequence shown here is derived from an EMBL/GenBank/DDBJ whole genome shotgun (WGS) entry which is preliminary data.</text>
</comment>
<reference evidence="2" key="1">
    <citation type="submission" date="2014-03" db="EMBL/GenBank/DDBJ databases">
        <title>The Genome Sequence of Puccinia striiformis f. sp. tritici PST-78.</title>
        <authorList>
            <consortium name="The Broad Institute Genome Sequencing Platform"/>
            <person name="Cuomo C."/>
            <person name="Hulbert S."/>
            <person name="Chen X."/>
            <person name="Walker B."/>
            <person name="Young S.K."/>
            <person name="Zeng Q."/>
            <person name="Gargeya S."/>
            <person name="Fitzgerald M."/>
            <person name="Haas B."/>
            <person name="Abouelleil A."/>
            <person name="Alvarado L."/>
            <person name="Arachchi H.M."/>
            <person name="Berlin A.M."/>
            <person name="Chapman S.B."/>
            <person name="Goldberg J."/>
            <person name="Griggs A."/>
            <person name="Gujja S."/>
            <person name="Hansen M."/>
            <person name="Howarth C."/>
            <person name="Imamovic A."/>
            <person name="Larimer J."/>
            <person name="McCowan C."/>
            <person name="Montmayeur A."/>
            <person name="Murphy C."/>
            <person name="Neiman D."/>
            <person name="Pearson M."/>
            <person name="Priest M."/>
            <person name="Roberts A."/>
            <person name="Saif S."/>
            <person name="Shea T."/>
            <person name="Sisk P."/>
            <person name="Sykes S."/>
            <person name="Wortman J."/>
            <person name="Nusbaum C."/>
            <person name="Birren B."/>
        </authorList>
    </citation>
    <scope>NUCLEOTIDE SEQUENCE [LARGE SCALE GENOMIC DNA]</scope>
    <source>
        <strain evidence="2">race PST-78</strain>
    </source>
</reference>
<dbReference type="EMBL" id="AJIL01000055">
    <property type="protein sequence ID" value="KNE98558.1"/>
    <property type="molecule type" value="Genomic_DNA"/>
</dbReference>
<proteinExistence type="predicted"/>
<evidence type="ECO:0000313" key="1">
    <source>
        <dbReference type="EMBL" id="KNE98558.1"/>
    </source>
</evidence>
<name>A0A0L0VH34_9BASI</name>
<gene>
    <name evidence="1" type="ORF">PSTG_08112</name>
</gene>
<sequence>MRFGLLAEVCGSRTTIRQARLQREMPILAEVKASSLDSARLPKSLLMCGGSDSGLVCIRQNRVKHSLMAWLKSELKGILSTFSDTTYLAEVLPQAHTNQLFQRNLLKISNFIIMRTIEVMFKFKRQPPSRSIVAVPRDEVPLHVEATGGGGSNYSTCPPRRS</sequence>
<protein>
    <submittedName>
        <fullName evidence="1">Uncharacterized protein</fullName>
    </submittedName>
</protein>
<dbReference type="Proteomes" id="UP000054564">
    <property type="component" value="Unassembled WGS sequence"/>
</dbReference>
<keyword evidence="2" id="KW-1185">Reference proteome</keyword>
<organism evidence="1 2">
    <name type="scientific">Puccinia striiformis f. sp. tritici PST-78</name>
    <dbReference type="NCBI Taxonomy" id="1165861"/>
    <lineage>
        <taxon>Eukaryota</taxon>
        <taxon>Fungi</taxon>
        <taxon>Dikarya</taxon>
        <taxon>Basidiomycota</taxon>
        <taxon>Pucciniomycotina</taxon>
        <taxon>Pucciniomycetes</taxon>
        <taxon>Pucciniales</taxon>
        <taxon>Pucciniaceae</taxon>
        <taxon>Puccinia</taxon>
    </lineage>
</organism>
<evidence type="ECO:0000313" key="2">
    <source>
        <dbReference type="Proteomes" id="UP000054564"/>
    </source>
</evidence>
<dbReference type="AlphaFoldDB" id="A0A0L0VH34"/>
<accession>A0A0L0VH34</accession>